<gene>
    <name evidence="1" type="ORF">BaRGS_00013439</name>
</gene>
<evidence type="ECO:0000313" key="2">
    <source>
        <dbReference type="Proteomes" id="UP001519460"/>
    </source>
</evidence>
<evidence type="ECO:0000313" key="1">
    <source>
        <dbReference type="EMBL" id="KAK7495257.1"/>
    </source>
</evidence>
<reference evidence="1 2" key="1">
    <citation type="journal article" date="2023" name="Sci. Data">
        <title>Genome assembly of the Korean intertidal mud-creeper Batillaria attramentaria.</title>
        <authorList>
            <person name="Patra A.K."/>
            <person name="Ho P.T."/>
            <person name="Jun S."/>
            <person name="Lee S.J."/>
            <person name="Kim Y."/>
            <person name="Won Y.J."/>
        </authorList>
    </citation>
    <scope>NUCLEOTIDE SEQUENCE [LARGE SCALE GENOMIC DNA]</scope>
    <source>
        <strain evidence="1">Wonlab-2016</strain>
    </source>
</reference>
<comment type="caution">
    <text evidence="1">The sequence shown here is derived from an EMBL/GenBank/DDBJ whole genome shotgun (WGS) entry which is preliminary data.</text>
</comment>
<sequence>CSPYIQGRRPSHINANRIDDMTFKNDHTDKLASRFDGHAGNKELGVVGAGKVLEVFRVVKGGGVIGTKGGLDTRMPCNVVVF</sequence>
<keyword evidence="2" id="KW-1185">Reference proteome</keyword>
<dbReference type="Proteomes" id="UP001519460">
    <property type="component" value="Unassembled WGS sequence"/>
</dbReference>
<accession>A0ABD0L706</accession>
<name>A0ABD0L706_9CAEN</name>
<protein>
    <submittedName>
        <fullName evidence="1">Uncharacterized protein</fullName>
    </submittedName>
</protein>
<feature type="non-terminal residue" evidence="1">
    <location>
        <position position="1"/>
    </location>
</feature>
<dbReference type="EMBL" id="JACVVK020000076">
    <property type="protein sequence ID" value="KAK7495257.1"/>
    <property type="molecule type" value="Genomic_DNA"/>
</dbReference>
<organism evidence="1 2">
    <name type="scientific">Batillaria attramentaria</name>
    <dbReference type="NCBI Taxonomy" id="370345"/>
    <lineage>
        <taxon>Eukaryota</taxon>
        <taxon>Metazoa</taxon>
        <taxon>Spiralia</taxon>
        <taxon>Lophotrochozoa</taxon>
        <taxon>Mollusca</taxon>
        <taxon>Gastropoda</taxon>
        <taxon>Caenogastropoda</taxon>
        <taxon>Sorbeoconcha</taxon>
        <taxon>Cerithioidea</taxon>
        <taxon>Batillariidae</taxon>
        <taxon>Batillaria</taxon>
    </lineage>
</organism>
<proteinExistence type="predicted"/>
<dbReference type="AlphaFoldDB" id="A0ABD0L706"/>